<dbReference type="AlphaFoldDB" id="A0AAD5MB63"/>
<evidence type="ECO:0000313" key="1">
    <source>
        <dbReference type="EMBL" id="KAJ1352938.1"/>
    </source>
</evidence>
<dbReference type="Gene3D" id="3.90.280.10">
    <property type="entry name" value="PEBP-like"/>
    <property type="match status" value="1"/>
</dbReference>
<dbReference type="InterPro" id="IPR036610">
    <property type="entry name" value="PEBP-like_sf"/>
</dbReference>
<dbReference type="EMBL" id="JAHQIW010001571">
    <property type="protein sequence ID" value="KAJ1352938.1"/>
    <property type="molecule type" value="Genomic_DNA"/>
</dbReference>
<dbReference type="Proteomes" id="UP001196413">
    <property type="component" value="Unassembled WGS sequence"/>
</dbReference>
<proteinExistence type="predicted"/>
<protein>
    <submittedName>
        <fullName evidence="1">Uncharacterized protein</fullName>
    </submittedName>
</protein>
<accession>A0AAD5MB63</accession>
<comment type="caution">
    <text evidence="1">The sequence shown here is derived from an EMBL/GenBank/DDBJ whole genome shotgun (WGS) entry which is preliminary data.</text>
</comment>
<name>A0AAD5MB63_PARTN</name>
<dbReference type="SUPFAM" id="SSF49777">
    <property type="entry name" value="PEBP-like"/>
    <property type="match status" value="1"/>
</dbReference>
<evidence type="ECO:0000313" key="2">
    <source>
        <dbReference type="Proteomes" id="UP001196413"/>
    </source>
</evidence>
<keyword evidence="2" id="KW-1185">Reference proteome</keyword>
<reference evidence="1" key="1">
    <citation type="submission" date="2021-06" db="EMBL/GenBank/DDBJ databases">
        <title>Parelaphostrongylus tenuis whole genome reference sequence.</title>
        <authorList>
            <person name="Garwood T.J."/>
            <person name="Larsen P.A."/>
            <person name="Fountain-Jones N.M."/>
            <person name="Garbe J.R."/>
            <person name="Macchietto M.G."/>
            <person name="Kania S.A."/>
            <person name="Gerhold R.W."/>
            <person name="Richards J.E."/>
            <person name="Wolf T.M."/>
        </authorList>
    </citation>
    <scope>NUCLEOTIDE SEQUENCE</scope>
    <source>
        <strain evidence="1">MNPRO001-30</strain>
        <tissue evidence="1">Meninges</tissue>
    </source>
</reference>
<sequence>MLVPLLLLPTVASLCSDTATCINRVREVVAAPRKFWFGEQRRSLCQGRNIDPVDCFGPPQLSAFHSVGSRLFRVRTYHAAYLRNLKIFPRVIFKAHSGDYRACDHDFRAGNGSIQIIEADPDMNPVAPFFIRTKPEITWYGLQFDEEFTIAIIDVGFGSLNYLITGFPRQAKALNVLQVLHNYEPSENFRLEPNPMAVVVFGTARAALKFDSPDDFDISKFMLENDLADDLIGLSLVIVGSDAFAIERQRLRGNIDNCHSLLRNKLMRHPPAHALTRLPLDELNSWLTVTVKQPPLDVNVCCQSVRQNEATIYFDPLGAATISALSTLQPPAVNSARIPIESPSYISYHRQTRTQIALLDKLYSLVAIDGTTSMLHWMVVDIPAQELASSANGITKASYIPFVPLTPATCSPFALFLFSQPASINVIPTFCDDLCDLREKFRIEMFKQRYMLRLRALSWISVCYDLPYSYHVLKAATNSSQNSTLKGKTSVSQTAAQASSFICAMFHVSNHHNCPLSTSTTATAIVPSLLAMSLLLIDIH</sequence>
<organism evidence="1 2">
    <name type="scientific">Parelaphostrongylus tenuis</name>
    <name type="common">Meningeal worm</name>
    <dbReference type="NCBI Taxonomy" id="148309"/>
    <lineage>
        <taxon>Eukaryota</taxon>
        <taxon>Metazoa</taxon>
        <taxon>Ecdysozoa</taxon>
        <taxon>Nematoda</taxon>
        <taxon>Chromadorea</taxon>
        <taxon>Rhabditida</taxon>
        <taxon>Rhabditina</taxon>
        <taxon>Rhabditomorpha</taxon>
        <taxon>Strongyloidea</taxon>
        <taxon>Metastrongylidae</taxon>
        <taxon>Parelaphostrongylus</taxon>
    </lineage>
</organism>
<gene>
    <name evidence="1" type="ORF">KIN20_009452</name>
</gene>